<dbReference type="InterPro" id="IPR008927">
    <property type="entry name" value="6-PGluconate_DH-like_C_sf"/>
</dbReference>
<organism evidence="5 6">
    <name type="scientific">Neptunomonas antarctica</name>
    <dbReference type="NCBI Taxonomy" id="619304"/>
    <lineage>
        <taxon>Bacteria</taxon>
        <taxon>Pseudomonadati</taxon>
        <taxon>Pseudomonadota</taxon>
        <taxon>Gammaproteobacteria</taxon>
        <taxon>Oceanospirillales</taxon>
        <taxon>Oceanospirillaceae</taxon>
        <taxon>Neptunomonas</taxon>
    </lineage>
</organism>
<protein>
    <submittedName>
        <fullName evidence="5">UDP-N-acetyl-D-mannosaminuronic acid dehydrogenase</fullName>
    </submittedName>
</protein>
<dbReference type="GO" id="GO:0051287">
    <property type="term" value="F:NAD binding"/>
    <property type="evidence" value="ECO:0007669"/>
    <property type="project" value="InterPro"/>
</dbReference>
<dbReference type="SUPFAM" id="SSF51735">
    <property type="entry name" value="NAD(P)-binding Rossmann-fold domains"/>
    <property type="match status" value="1"/>
</dbReference>
<dbReference type="SUPFAM" id="SSF52413">
    <property type="entry name" value="UDP-glucose/GDP-mannose dehydrogenase C-terminal domain"/>
    <property type="match status" value="1"/>
</dbReference>
<evidence type="ECO:0000313" key="5">
    <source>
        <dbReference type="EMBL" id="SIT08929.1"/>
    </source>
</evidence>
<dbReference type="PIRSF" id="PIRSF500136">
    <property type="entry name" value="UDP_ManNAc_DH"/>
    <property type="match status" value="1"/>
</dbReference>
<dbReference type="InterPro" id="IPR028359">
    <property type="entry name" value="UDP_ManNAc/GlcNAc_DH"/>
</dbReference>
<name>A0A1N7PEX5_9GAMM</name>
<dbReference type="STRING" id="619304.SAMN05421760_11424"/>
<keyword evidence="6" id="KW-1185">Reference proteome</keyword>
<dbReference type="RefSeq" id="WP_054340042.1">
    <property type="nucleotide sequence ID" value="NZ_FTOE01000014.1"/>
</dbReference>
<dbReference type="OrthoDB" id="9803238at2"/>
<evidence type="ECO:0000256" key="1">
    <source>
        <dbReference type="ARBA" id="ARBA00023002"/>
    </source>
</evidence>
<dbReference type="Pfam" id="PF00984">
    <property type="entry name" value="UDPG_MGDP_dh"/>
    <property type="match status" value="1"/>
</dbReference>
<dbReference type="Gene3D" id="3.40.50.720">
    <property type="entry name" value="NAD(P)-binding Rossmann-like Domain"/>
    <property type="match status" value="2"/>
</dbReference>
<dbReference type="AlphaFoldDB" id="A0A1N7PEX5"/>
<dbReference type="InterPro" id="IPR017476">
    <property type="entry name" value="UDP-Glc/GDP-Man"/>
</dbReference>
<dbReference type="InterPro" id="IPR036291">
    <property type="entry name" value="NAD(P)-bd_dom_sf"/>
</dbReference>
<keyword evidence="2" id="KW-0520">NAD</keyword>
<gene>
    <name evidence="5" type="ORF">SAMN05421760_11424</name>
</gene>
<evidence type="ECO:0000256" key="2">
    <source>
        <dbReference type="ARBA" id="ARBA00023027"/>
    </source>
</evidence>
<dbReference type="Pfam" id="PF03721">
    <property type="entry name" value="UDPG_MGDP_dh_N"/>
    <property type="match status" value="1"/>
</dbReference>
<dbReference type="GO" id="GO:0016628">
    <property type="term" value="F:oxidoreductase activity, acting on the CH-CH group of donors, NAD or NADP as acceptor"/>
    <property type="evidence" value="ECO:0007669"/>
    <property type="project" value="InterPro"/>
</dbReference>
<dbReference type="Pfam" id="PF03720">
    <property type="entry name" value="UDPG_MGDP_dh_C"/>
    <property type="match status" value="1"/>
</dbReference>
<evidence type="ECO:0000259" key="4">
    <source>
        <dbReference type="SMART" id="SM00984"/>
    </source>
</evidence>
<comment type="similarity">
    <text evidence="3">Belongs to the UDP-glucose/GDP-mannose dehydrogenase family.</text>
</comment>
<dbReference type="FunFam" id="3.40.50.720:FF:000139">
    <property type="entry name" value="UDP-N-acetyl-D-mannosamine dehydrogenase"/>
    <property type="match status" value="1"/>
</dbReference>
<dbReference type="SUPFAM" id="SSF48179">
    <property type="entry name" value="6-phosphogluconate dehydrogenase C-terminal domain-like"/>
    <property type="match status" value="1"/>
</dbReference>
<proteinExistence type="inferred from homology"/>
<dbReference type="InterPro" id="IPR036220">
    <property type="entry name" value="UDP-Glc/GDP-Man_DH_C_sf"/>
</dbReference>
<dbReference type="Gene3D" id="1.20.5.100">
    <property type="entry name" value="Cytochrome c1, transmembrane anchor, C-terminal"/>
    <property type="match status" value="1"/>
</dbReference>
<dbReference type="PIRSF" id="PIRSF000124">
    <property type="entry name" value="UDPglc_GDPman_dh"/>
    <property type="match status" value="1"/>
</dbReference>
<keyword evidence="1" id="KW-0560">Oxidoreductase</keyword>
<dbReference type="InterPro" id="IPR014027">
    <property type="entry name" value="UDP-Glc/GDP-Man_DH_C"/>
</dbReference>
<dbReference type="PANTHER" id="PTHR43491:SF1">
    <property type="entry name" value="UDP-N-ACETYL-D-MANNOSAMINE DEHYDROGENASE"/>
    <property type="match status" value="1"/>
</dbReference>
<dbReference type="EMBL" id="FTOE01000014">
    <property type="protein sequence ID" value="SIT08929.1"/>
    <property type="molecule type" value="Genomic_DNA"/>
</dbReference>
<accession>A0A1N7PEX5</accession>
<feature type="domain" description="UDP-glucose/GDP-mannose dehydrogenase C-terminal" evidence="4">
    <location>
        <begin position="320"/>
        <end position="417"/>
    </location>
</feature>
<dbReference type="GO" id="GO:0016616">
    <property type="term" value="F:oxidoreductase activity, acting on the CH-OH group of donors, NAD or NADP as acceptor"/>
    <property type="evidence" value="ECO:0007669"/>
    <property type="project" value="InterPro"/>
</dbReference>
<dbReference type="NCBIfam" id="NF008286">
    <property type="entry name" value="PRK11064.1"/>
    <property type="match status" value="1"/>
</dbReference>
<sequence length="417" mass="44800">MSIETVSVIGLGYIGLPTAAIIASRGMNVIGVDVIQSAVDTINAGKIHIVEPDLDIVVRSVVTTGNLRATTTPEPADVFMIAVPTPFIASDDGRHQPDLSYIESAVKRIAPVLAKGNLVVLESTSPVGTTEKMAAWLAEARPDLSFPQDKGSAADVKVAHCPERVLPGYVLQELVSNDRVIGGMSKACSDRAVELYKTFVRGECIITNARTAEMAKLTENSFRDVNIAFANELSVICDKLKINVWELVKLANRHPRVNILNPGPGVGGHCIAVDPWFIVDSCPEEAKIIKQARLTNDAKPHYVVSQVVKAADEFKRPVVACLGLAFKADIDDLRESPALQIVQELAKLNIGEIIAVEPNIKALPEKLATAGIALSSLESALDRANVIVILVDHKEFKAADKTQFATKVVIDTRGIIG</sequence>
<dbReference type="NCBIfam" id="TIGR03026">
    <property type="entry name" value="NDP-sugDHase"/>
    <property type="match status" value="1"/>
</dbReference>
<dbReference type="InterPro" id="IPR001732">
    <property type="entry name" value="UDP-Glc/GDP-Man_DH_N"/>
</dbReference>
<evidence type="ECO:0000256" key="3">
    <source>
        <dbReference type="PIRNR" id="PIRNR000124"/>
    </source>
</evidence>
<dbReference type="GO" id="GO:0000271">
    <property type="term" value="P:polysaccharide biosynthetic process"/>
    <property type="evidence" value="ECO:0007669"/>
    <property type="project" value="InterPro"/>
</dbReference>
<dbReference type="PANTHER" id="PTHR43491">
    <property type="entry name" value="UDP-N-ACETYL-D-MANNOSAMINE DEHYDROGENASE"/>
    <property type="match status" value="1"/>
</dbReference>
<dbReference type="SMART" id="SM00984">
    <property type="entry name" value="UDPG_MGDP_dh_C"/>
    <property type="match status" value="1"/>
</dbReference>
<reference evidence="6" key="1">
    <citation type="submission" date="2017-01" db="EMBL/GenBank/DDBJ databases">
        <authorList>
            <person name="Varghese N."/>
            <person name="Submissions S."/>
        </authorList>
    </citation>
    <scope>NUCLEOTIDE SEQUENCE [LARGE SCALE GENOMIC DNA]</scope>
    <source>
        <strain evidence="6">DSM 22306</strain>
    </source>
</reference>
<dbReference type="Proteomes" id="UP000185999">
    <property type="component" value="Unassembled WGS sequence"/>
</dbReference>
<evidence type="ECO:0000313" key="6">
    <source>
        <dbReference type="Proteomes" id="UP000185999"/>
    </source>
</evidence>
<dbReference type="InterPro" id="IPR014026">
    <property type="entry name" value="UDP-Glc/GDP-Man_DH_dimer"/>
</dbReference>